<evidence type="ECO:0000256" key="1">
    <source>
        <dbReference type="ARBA" id="ARBA00023157"/>
    </source>
</evidence>
<gene>
    <name evidence="3" type="ORF">WMY93_027779</name>
</gene>
<dbReference type="PROSITE" id="PS00615">
    <property type="entry name" value="C_TYPE_LECTIN_1"/>
    <property type="match status" value="1"/>
</dbReference>
<dbReference type="PANTHER" id="PTHR45784:SF3">
    <property type="entry name" value="C-TYPE LECTIN DOMAIN FAMILY 4 MEMBER K-LIKE-RELATED"/>
    <property type="match status" value="1"/>
</dbReference>
<evidence type="ECO:0000313" key="3">
    <source>
        <dbReference type="EMBL" id="KAK7884656.1"/>
    </source>
</evidence>
<protein>
    <recommendedName>
        <fullName evidence="2">C-type lectin domain-containing protein</fullName>
    </recommendedName>
</protein>
<evidence type="ECO:0000313" key="4">
    <source>
        <dbReference type="Proteomes" id="UP001460270"/>
    </source>
</evidence>
<dbReference type="InterPro" id="IPR001304">
    <property type="entry name" value="C-type_lectin-like"/>
</dbReference>
<comment type="caution">
    <text evidence="3">The sequence shown here is derived from an EMBL/GenBank/DDBJ whole genome shotgun (WGS) entry which is preliminary data.</text>
</comment>
<sequence>MEGQGQAWIGLYRIPWRWSDGSASHFTHFSTGEPNNKQQDEFCVAEDVDRQWHDESCSRQFPFICEKPNSKYKIKMKLRLQTGGLLLASTINEQILKQLVEMLKKKGFPHVNVKWSIQPQKDLK</sequence>
<dbReference type="EMBL" id="JBBPFD010000020">
    <property type="protein sequence ID" value="KAK7884656.1"/>
    <property type="molecule type" value="Genomic_DNA"/>
</dbReference>
<keyword evidence="4" id="KW-1185">Reference proteome</keyword>
<dbReference type="Proteomes" id="UP001460270">
    <property type="component" value="Unassembled WGS sequence"/>
</dbReference>
<evidence type="ECO:0000259" key="2">
    <source>
        <dbReference type="PROSITE" id="PS50041"/>
    </source>
</evidence>
<dbReference type="InterPro" id="IPR016187">
    <property type="entry name" value="CTDL_fold"/>
</dbReference>
<dbReference type="InterPro" id="IPR016186">
    <property type="entry name" value="C-type_lectin-like/link_sf"/>
</dbReference>
<proteinExistence type="predicted"/>
<reference evidence="4" key="1">
    <citation type="submission" date="2024-04" db="EMBL/GenBank/DDBJ databases">
        <title>Salinicola lusitanus LLJ914,a marine bacterium isolated from the Okinawa Trough.</title>
        <authorList>
            <person name="Li J."/>
        </authorList>
    </citation>
    <scope>NUCLEOTIDE SEQUENCE [LARGE SCALE GENOMIC DNA]</scope>
</reference>
<dbReference type="AlphaFoldDB" id="A0AAW0MVM9"/>
<keyword evidence="1" id="KW-1015">Disulfide bond</keyword>
<dbReference type="Gene3D" id="3.10.100.10">
    <property type="entry name" value="Mannose-Binding Protein A, subunit A"/>
    <property type="match status" value="1"/>
</dbReference>
<dbReference type="Pfam" id="PF00059">
    <property type="entry name" value="Lectin_C"/>
    <property type="match status" value="1"/>
</dbReference>
<organism evidence="3 4">
    <name type="scientific">Mugilogobius chulae</name>
    <name type="common">yellowstripe goby</name>
    <dbReference type="NCBI Taxonomy" id="88201"/>
    <lineage>
        <taxon>Eukaryota</taxon>
        <taxon>Metazoa</taxon>
        <taxon>Chordata</taxon>
        <taxon>Craniata</taxon>
        <taxon>Vertebrata</taxon>
        <taxon>Euteleostomi</taxon>
        <taxon>Actinopterygii</taxon>
        <taxon>Neopterygii</taxon>
        <taxon>Teleostei</taxon>
        <taxon>Neoteleostei</taxon>
        <taxon>Acanthomorphata</taxon>
        <taxon>Gobiaria</taxon>
        <taxon>Gobiiformes</taxon>
        <taxon>Gobioidei</taxon>
        <taxon>Gobiidae</taxon>
        <taxon>Gobionellinae</taxon>
        <taxon>Mugilogobius</taxon>
    </lineage>
</organism>
<dbReference type="PANTHER" id="PTHR45784">
    <property type="entry name" value="C-TYPE LECTIN DOMAIN FAMILY 20 MEMBER A-RELATED"/>
    <property type="match status" value="1"/>
</dbReference>
<dbReference type="PROSITE" id="PS50041">
    <property type="entry name" value="C_TYPE_LECTIN_2"/>
    <property type="match status" value="1"/>
</dbReference>
<dbReference type="InterPro" id="IPR018378">
    <property type="entry name" value="C-type_lectin_CS"/>
</dbReference>
<dbReference type="SUPFAM" id="SSF56436">
    <property type="entry name" value="C-type lectin-like"/>
    <property type="match status" value="1"/>
</dbReference>
<feature type="domain" description="C-type lectin" evidence="2">
    <location>
        <begin position="8"/>
        <end position="66"/>
    </location>
</feature>
<accession>A0AAW0MVM9</accession>
<name>A0AAW0MVM9_9GOBI</name>